<dbReference type="Gene3D" id="2.60.40.2380">
    <property type="match status" value="1"/>
</dbReference>
<dbReference type="OrthoDB" id="9812260at2"/>
<dbReference type="PANTHER" id="PTHR45138:SF9">
    <property type="entry name" value="DIGUANYLATE CYCLASE DGCM-RELATED"/>
    <property type="match status" value="1"/>
</dbReference>
<dbReference type="GO" id="GO:0005886">
    <property type="term" value="C:plasma membrane"/>
    <property type="evidence" value="ECO:0007669"/>
    <property type="project" value="TreeGrafter"/>
</dbReference>
<protein>
    <recommendedName>
        <fullName evidence="2">diguanylate cyclase</fullName>
        <ecNumber evidence="2">2.7.7.65</ecNumber>
    </recommendedName>
</protein>
<organism evidence="7 8">
    <name type="scientific">Microbulbifer donghaiensis</name>
    <dbReference type="NCBI Taxonomy" id="494016"/>
    <lineage>
        <taxon>Bacteria</taxon>
        <taxon>Pseudomonadati</taxon>
        <taxon>Pseudomonadota</taxon>
        <taxon>Gammaproteobacteria</taxon>
        <taxon>Cellvibrionales</taxon>
        <taxon>Microbulbiferaceae</taxon>
        <taxon>Microbulbifer</taxon>
    </lineage>
</organism>
<dbReference type="InterPro" id="IPR011622">
    <property type="entry name" value="7TMR_DISM_rcpt_extracell_dom2"/>
</dbReference>
<dbReference type="FunFam" id="3.30.70.270:FF:000001">
    <property type="entry name" value="Diguanylate cyclase domain protein"/>
    <property type="match status" value="1"/>
</dbReference>
<proteinExistence type="predicted"/>
<keyword evidence="8" id="KW-1185">Reference proteome</keyword>
<dbReference type="InterPro" id="IPR029787">
    <property type="entry name" value="Nucleotide_cyclase"/>
</dbReference>
<dbReference type="InterPro" id="IPR043128">
    <property type="entry name" value="Rev_trsase/Diguanyl_cyclase"/>
</dbReference>
<feature type="transmembrane region" description="Helical" evidence="4">
    <location>
        <begin position="185"/>
        <end position="206"/>
    </location>
</feature>
<dbReference type="Pfam" id="PF00990">
    <property type="entry name" value="GGDEF"/>
    <property type="match status" value="1"/>
</dbReference>
<dbReference type="InterPro" id="IPR000160">
    <property type="entry name" value="GGDEF_dom"/>
</dbReference>
<evidence type="ECO:0000259" key="6">
    <source>
        <dbReference type="PROSITE" id="PS50887"/>
    </source>
</evidence>
<dbReference type="InterPro" id="IPR050469">
    <property type="entry name" value="Diguanylate_Cyclase"/>
</dbReference>
<keyword evidence="4" id="KW-0812">Transmembrane</keyword>
<dbReference type="PROSITE" id="PS50887">
    <property type="entry name" value="GGDEF"/>
    <property type="match status" value="1"/>
</dbReference>
<sequence>MQIAKLFWGLFFLCLATCASAEAVNVAPGMQPTALTPSLRLLEDKSAELDFSRIQTPAVQARLQPWNKSSANFGFTRSAYWAAFTLRNSTDKAVPLVIRQDYPLIDYLDFWGQDDSGAWQKIATGDRLPFASRPLALRDFVFPVTLPAHSERTYYLRYATQGSLNIGLSVSSETAFLPQLNLEQLLLGIYYGGFLVLVIYNLFLFLAMRDTAYVYYMGYAISYGLYFGVHNGVSFQFVWPGSPWFGNHSLIVLLGLSLIFATQFARVVCAGRQLAPRTDCVARWLLYGMIALTAIAPLFSYGITILVFSMLTLVVCALLLGMGTISVLRGSISARYFMVAWITLLSSVIVYMLKTFGLLPHNGFTQNAFQGGALIEMVLLSLALGARVGEIQKLGYTDELSRLYNRRYFDEQLPREFNLAASSGTPLSLLVLDLDHFKAINDRYGHRHGDLAIRAVGELILKKVRKPMLACRYGGEEFAILLPRTKGEQAAVLAERLVQRVAELDCHGMPLTISIGVASFEGGNFDAAVQLFEAADAALYRAKQAGRNRVLVEVVGDVVLEPA</sequence>
<comment type="catalytic activity">
    <reaction evidence="3">
        <text>2 GTP = 3',3'-c-di-GMP + 2 diphosphate</text>
        <dbReference type="Rhea" id="RHEA:24898"/>
        <dbReference type="ChEBI" id="CHEBI:33019"/>
        <dbReference type="ChEBI" id="CHEBI:37565"/>
        <dbReference type="ChEBI" id="CHEBI:58805"/>
        <dbReference type="EC" id="2.7.7.65"/>
    </reaction>
</comment>
<dbReference type="Gene3D" id="3.30.70.270">
    <property type="match status" value="1"/>
</dbReference>
<name>A0A1M5H9A8_9GAMM</name>
<feature type="transmembrane region" description="Helical" evidence="4">
    <location>
        <begin position="213"/>
        <end position="229"/>
    </location>
</feature>
<keyword evidence="4" id="KW-1133">Transmembrane helix</keyword>
<feature type="transmembrane region" description="Helical" evidence="4">
    <location>
        <begin position="249"/>
        <end position="269"/>
    </location>
</feature>
<dbReference type="AlphaFoldDB" id="A0A1M5H9A8"/>
<evidence type="ECO:0000313" key="7">
    <source>
        <dbReference type="EMBL" id="SHG12503.1"/>
    </source>
</evidence>
<feature type="transmembrane region" description="Helical" evidence="4">
    <location>
        <begin position="335"/>
        <end position="353"/>
    </location>
</feature>
<feature type="signal peptide" evidence="5">
    <location>
        <begin position="1"/>
        <end position="21"/>
    </location>
</feature>
<dbReference type="Pfam" id="PF07696">
    <property type="entry name" value="7TMR-DISMED2"/>
    <property type="match status" value="1"/>
</dbReference>
<keyword evidence="4" id="KW-0472">Membrane</keyword>
<dbReference type="CDD" id="cd01949">
    <property type="entry name" value="GGDEF"/>
    <property type="match status" value="1"/>
</dbReference>
<comment type="cofactor">
    <cofactor evidence="1">
        <name>Mg(2+)</name>
        <dbReference type="ChEBI" id="CHEBI:18420"/>
    </cofactor>
</comment>
<evidence type="ECO:0000256" key="2">
    <source>
        <dbReference type="ARBA" id="ARBA00012528"/>
    </source>
</evidence>
<dbReference type="GO" id="GO:0052621">
    <property type="term" value="F:diguanylate cyclase activity"/>
    <property type="evidence" value="ECO:0007669"/>
    <property type="project" value="UniProtKB-EC"/>
</dbReference>
<evidence type="ECO:0000256" key="4">
    <source>
        <dbReference type="SAM" id="Phobius"/>
    </source>
</evidence>
<dbReference type="SUPFAM" id="SSF55073">
    <property type="entry name" value="Nucleotide cyclase"/>
    <property type="match status" value="1"/>
</dbReference>
<dbReference type="GO" id="GO:0043709">
    <property type="term" value="P:cell adhesion involved in single-species biofilm formation"/>
    <property type="evidence" value="ECO:0007669"/>
    <property type="project" value="TreeGrafter"/>
</dbReference>
<dbReference type="Proteomes" id="UP000184170">
    <property type="component" value="Unassembled WGS sequence"/>
</dbReference>
<feature type="transmembrane region" description="Helical" evidence="4">
    <location>
        <begin position="305"/>
        <end position="328"/>
    </location>
</feature>
<dbReference type="InterPro" id="IPR011623">
    <property type="entry name" value="7TMR_DISM_rcpt_extracell_dom1"/>
</dbReference>
<dbReference type="GO" id="GO:1902201">
    <property type="term" value="P:negative regulation of bacterial-type flagellum-dependent cell motility"/>
    <property type="evidence" value="ECO:0007669"/>
    <property type="project" value="TreeGrafter"/>
</dbReference>
<evidence type="ECO:0000313" key="8">
    <source>
        <dbReference type="Proteomes" id="UP000184170"/>
    </source>
</evidence>
<dbReference type="NCBIfam" id="TIGR00254">
    <property type="entry name" value="GGDEF"/>
    <property type="match status" value="1"/>
</dbReference>
<keyword evidence="5" id="KW-0732">Signal</keyword>
<evidence type="ECO:0000256" key="5">
    <source>
        <dbReference type="SAM" id="SignalP"/>
    </source>
</evidence>
<dbReference type="STRING" id="494016.SAMN04487965_3340"/>
<gene>
    <name evidence="7" type="ORF">SAMN04487965_3340</name>
</gene>
<dbReference type="SMART" id="SM00267">
    <property type="entry name" value="GGDEF"/>
    <property type="match status" value="1"/>
</dbReference>
<dbReference type="EC" id="2.7.7.65" evidence="2"/>
<dbReference type="RefSeq" id="WP_073277446.1">
    <property type="nucleotide sequence ID" value="NZ_FQVA01000007.1"/>
</dbReference>
<evidence type="ECO:0000256" key="3">
    <source>
        <dbReference type="ARBA" id="ARBA00034247"/>
    </source>
</evidence>
<feature type="chain" id="PRO_5012228988" description="diguanylate cyclase" evidence="5">
    <location>
        <begin position="22"/>
        <end position="563"/>
    </location>
</feature>
<accession>A0A1M5H9A8</accession>
<dbReference type="Pfam" id="PF07695">
    <property type="entry name" value="7TMR-DISM_7TM"/>
    <property type="match status" value="1"/>
</dbReference>
<feature type="transmembrane region" description="Helical" evidence="4">
    <location>
        <begin position="281"/>
        <end position="299"/>
    </location>
</feature>
<feature type="domain" description="GGDEF" evidence="6">
    <location>
        <begin position="425"/>
        <end position="555"/>
    </location>
</feature>
<evidence type="ECO:0000256" key="1">
    <source>
        <dbReference type="ARBA" id="ARBA00001946"/>
    </source>
</evidence>
<dbReference type="EMBL" id="FQVA01000007">
    <property type="protein sequence ID" value="SHG12503.1"/>
    <property type="molecule type" value="Genomic_DNA"/>
</dbReference>
<reference evidence="8" key="1">
    <citation type="submission" date="2016-11" db="EMBL/GenBank/DDBJ databases">
        <authorList>
            <person name="Varghese N."/>
            <person name="Submissions S."/>
        </authorList>
    </citation>
    <scope>NUCLEOTIDE SEQUENCE [LARGE SCALE GENOMIC DNA]</scope>
    <source>
        <strain evidence="8">CGMCC 1.7063</strain>
    </source>
</reference>
<dbReference type="PANTHER" id="PTHR45138">
    <property type="entry name" value="REGULATORY COMPONENTS OF SENSORY TRANSDUCTION SYSTEM"/>
    <property type="match status" value="1"/>
</dbReference>